<comment type="caution">
    <text evidence="2">The sequence shown here is derived from an EMBL/GenBank/DDBJ whole genome shotgun (WGS) entry which is preliminary data.</text>
</comment>
<gene>
    <name evidence="2" type="ORF">ACFPXP_20540</name>
</gene>
<proteinExistence type="predicted"/>
<evidence type="ECO:0000313" key="3">
    <source>
        <dbReference type="Proteomes" id="UP001596250"/>
    </source>
</evidence>
<organism evidence="2 3">
    <name type="scientific">Marinicrinis lubricantis</name>
    <dbReference type="NCBI Taxonomy" id="2086470"/>
    <lineage>
        <taxon>Bacteria</taxon>
        <taxon>Bacillati</taxon>
        <taxon>Bacillota</taxon>
        <taxon>Bacilli</taxon>
        <taxon>Bacillales</taxon>
        <taxon>Paenibacillaceae</taxon>
    </lineage>
</organism>
<keyword evidence="3" id="KW-1185">Reference proteome</keyword>
<accession>A0ABW1IVI6</accession>
<reference evidence="3" key="1">
    <citation type="journal article" date="2019" name="Int. J. Syst. Evol. Microbiol.">
        <title>The Global Catalogue of Microorganisms (GCM) 10K type strain sequencing project: providing services to taxonomists for standard genome sequencing and annotation.</title>
        <authorList>
            <consortium name="The Broad Institute Genomics Platform"/>
            <consortium name="The Broad Institute Genome Sequencing Center for Infectious Disease"/>
            <person name="Wu L."/>
            <person name="Ma J."/>
        </authorList>
    </citation>
    <scope>NUCLEOTIDE SEQUENCE [LARGE SCALE GENOMIC DNA]</scope>
    <source>
        <strain evidence="3">CCM 8749</strain>
    </source>
</reference>
<dbReference type="InterPro" id="IPR036582">
    <property type="entry name" value="Mao_N_sf"/>
</dbReference>
<dbReference type="RefSeq" id="WP_379896290.1">
    <property type="nucleotide sequence ID" value="NZ_CBCSCT010000006.1"/>
</dbReference>
<dbReference type="PROSITE" id="PS51257">
    <property type="entry name" value="PROKAR_LIPOPROTEIN"/>
    <property type="match status" value="1"/>
</dbReference>
<dbReference type="Proteomes" id="UP001596250">
    <property type="component" value="Unassembled WGS sequence"/>
</dbReference>
<dbReference type="EMBL" id="JBHSQV010000184">
    <property type="protein sequence ID" value="MFC5988799.1"/>
    <property type="molecule type" value="Genomic_DNA"/>
</dbReference>
<evidence type="ECO:0000313" key="2">
    <source>
        <dbReference type="EMBL" id="MFC5988799.1"/>
    </source>
</evidence>
<dbReference type="SUPFAM" id="SSF55383">
    <property type="entry name" value="Copper amine oxidase, domain N"/>
    <property type="match status" value="1"/>
</dbReference>
<protein>
    <submittedName>
        <fullName evidence="2">Copper amine oxidase N-terminal domain-containing protein</fullName>
    </submittedName>
</protein>
<dbReference type="Pfam" id="PF07833">
    <property type="entry name" value="Cu_amine_oxidN1"/>
    <property type="match status" value="1"/>
</dbReference>
<evidence type="ECO:0000259" key="1">
    <source>
        <dbReference type="Pfam" id="PF07833"/>
    </source>
</evidence>
<sequence length="523" mass="58610">MGLKVKSRWVKKSLLWISGVLSAAIVLTGCEQIAGVDIEKWMVQNSALGSYEAKGSISLRLETSESASLNDEQREVVDLFNGMELRFNHIAMENPYEISMNGEWVSGSLSMPITMSADQDGMALNLDGISKPIYISTSLPDEIPAEIGAIQQQFQSEYAELMRLVSAFAFKHLPNPPEIKLSHVTEKIQGQDVNLTHVHAVVKGSDLLPILTAFIHKVAEDEAGLKQLISELYDVLSPVIEGMMTMNDPGAVNSMPDKSVLVEMLYTAIQAELPALLEQWDSWMKQADQDETLQTLLQDDSYVSVDLYFDTHGYVRKQLFDITLAPKLEAEFSSIQSIQITGEMEYWNVDKPVEASKLDVSDALRFEGPLQPSAADFFRNVDPDSVLYELASMFDLNRTELFLMPFSAKDKEMAAEWDEPFVEFGITYVPVRYVAEHLGADVSWDRVNQQVTIIDSLTNKEIILKINSNHAWIDGNMTALPADTGLHLVGNKIYVPIKWLVHELGGQVEWQQQADIVIVERVY</sequence>
<dbReference type="InterPro" id="IPR012854">
    <property type="entry name" value="Cu_amine_oxidase-like_N"/>
</dbReference>
<dbReference type="Gene3D" id="3.30.457.10">
    <property type="entry name" value="Copper amine oxidase-like, N-terminal domain"/>
    <property type="match status" value="1"/>
</dbReference>
<name>A0ABW1IVI6_9BACL</name>
<feature type="domain" description="Copper amine oxidase-like N-terminal" evidence="1">
    <location>
        <begin position="419"/>
        <end position="518"/>
    </location>
</feature>